<dbReference type="AlphaFoldDB" id="A0DV27"/>
<gene>
    <name evidence="1" type="ORF">GSPATT00020556001</name>
</gene>
<sequence>MNNNIRQQLAEMNKGIDKKRTSSFNKQTISYTHERCDTQQKKFYCPKSKKDVKNMISDNKLKSSYENTTVMMAQNVSLKNVFNELAHKSAKNYIKKHMKKTPSTSLHTPADFTIRKTEQQSYLMKQQQSVIHQQSQQTSYRSLLQHNKRNQWIDLINQKSSNYIQSDQISITEYKTQLDIMTTNNLDWKYPYTCYKESRCNGEVFHIENLEFDCWKELLMNRLKQRQAK</sequence>
<dbReference type="HOGENOM" id="CLU_1211811_0_0_1"/>
<dbReference type="OrthoDB" id="293463at2759"/>
<dbReference type="KEGG" id="ptm:GSPATT00020556001"/>
<keyword evidence="2" id="KW-1185">Reference proteome</keyword>
<dbReference type="EMBL" id="CT868596">
    <property type="protein sequence ID" value="CAK86894.1"/>
    <property type="molecule type" value="Genomic_DNA"/>
</dbReference>
<evidence type="ECO:0000313" key="2">
    <source>
        <dbReference type="Proteomes" id="UP000000600"/>
    </source>
</evidence>
<accession>A0DV27</accession>
<evidence type="ECO:0000313" key="1">
    <source>
        <dbReference type="EMBL" id="CAK86894.1"/>
    </source>
</evidence>
<dbReference type="InParanoid" id="A0DV27"/>
<dbReference type="Proteomes" id="UP000000600">
    <property type="component" value="Unassembled WGS sequence"/>
</dbReference>
<name>A0DV27_PARTE</name>
<protein>
    <submittedName>
        <fullName evidence="1">Uncharacterized protein</fullName>
    </submittedName>
</protein>
<dbReference type="GeneID" id="5040076"/>
<organism evidence="1 2">
    <name type="scientific">Paramecium tetraurelia</name>
    <dbReference type="NCBI Taxonomy" id="5888"/>
    <lineage>
        <taxon>Eukaryota</taxon>
        <taxon>Sar</taxon>
        <taxon>Alveolata</taxon>
        <taxon>Ciliophora</taxon>
        <taxon>Intramacronucleata</taxon>
        <taxon>Oligohymenophorea</taxon>
        <taxon>Peniculida</taxon>
        <taxon>Parameciidae</taxon>
        <taxon>Paramecium</taxon>
    </lineage>
</organism>
<reference evidence="1 2" key="1">
    <citation type="journal article" date="2006" name="Nature">
        <title>Global trends of whole-genome duplications revealed by the ciliate Paramecium tetraurelia.</title>
        <authorList>
            <consortium name="Genoscope"/>
            <person name="Aury J.-M."/>
            <person name="Jaillon O."/>
            <person name="Duret L."/>
            <person name="Noel B."/>
            <person name="Jubin C."/>
            <person name="Porcel B.M."/>
            <person name="Segurens B."/>
            <person name="Daubin V."/>
            <person name="Anthouard V."/>
            <person name="Aiach N."/>
            <person name="Arnaiz O."/>
            <person name="Billaut A."/>
            <person name="Beisson J."/>
            <person name="Blanc I."/>
            <person name="Bouhouche K."/>
            <person name="Camara F."/>
            <person name="Duharcourt S."/>
            <person name="Guigo R."/>
            <person name="Gogendeau D."/>
            <person name="Katinka M."/>
            <person name="Keller A.-M."/>
            <person name="Kissmehl R."/>
            <person name="Klotz C."/>
            <person name="Koll F."/>
            <person name="Le Moue A."/>
            <person name="Lepere C."/>
            <person name="Malinsky S."/>
            <person name="Nowacki M."/>
            <person name="Nowak J.K."/>
            <person name="Plattner H."/>
            <person name="Poulain J."/>
            <person name="Ruiz F."/>
            <person name="Serrano V."/>
            <person name="Zagulski M."/>
            <person name="Dessen P."/>
            <person name="Betermier M."/>
            <person name="Weissenbach J."/>
            <person name="Scarpelli C."/>
            <person name="Schachter V."/>
            <person name="Sperling L."/>
            <person name="Meyer E."/>
            <person name="Cohen J."/>
            <person name="Wincker P."/>
        </authorList>
    </citation>
    <scope>NUCLEOTIDE SEQUENCE [LARGE SCALE GENOMIC DNA]</scope>
    <source>
        <strain evidence="1 2">Stock d4-2</strain>
    </source>
</reference>
<proteinExistence type="predicted"/>
<dbReference type="OMA" id="CWKELLM"/>
<dbReference type="RefSeq" id="XP_001454291.1">
    <property type="nucleotide sequence ID" value="XM_001454254.1"/>
</dbReference>